<dbReference type="FunFam" id="1.25.40.10:FF:000525">
    <property type="entry name" value="Pentatricopeptide (PPR) repeat-containing protein-like"/>
    <property type="match status" value="1"/>
</dbReference>
<dbReference type="Pfam" id="PF20431">
    <property type="entry name" value="E_motif"/>
    <property type="match status" value="1"/>
</dbReference>
<evidence type="ECO:0000313" key="3">
    <source>
        <dbReference type="EMBL" id="RZC52038.1"/>
    </source>
</evidence>
<proteinExistence type="predicted"/>
<dbReference type="EMBL" id="CM010716">
    <property type="protein sequence ID" value="RZC52038.1"/>
    <property type="molecule type" value="Genomic_DNA"/>
</dbReference>
<dbReference type="Pfam" id="PF12854">
    <property type="entry name" value="PPR_1"/>
    <property type="match status" value="1"/>
</dbReference>
<keyword evidence="4" id="KW-1185">Reference proteome</keyword>
<accession>A0A4Y7IX26</accession>
<dbReference type="NCBIfam" id="TIGR00756">
    <property type="entry name" value="PPR"/>
    <property type="match status" value="2"/>
</dbReference>
<dbReference type="GO" id="GO:0009451">
    <property type="term" value="P:RNA modification"/>
    <property type="evidence" value="ECO:0007669"/>
    <property type="project" value="InterPro"/>
</dbReference>
<keyword evidence="1" id="KW-0677">Repeat</keyword>
<organism evidence="3 4">
    <name type="scientific">Papaver somniferum</name>
    <name type="common">Opium poppy</name>
    <dbReference type="NCBI Taxonomy" id="3469"/>
    <lineage>
        <taxon>Eukaryota</taxon>
        <taxon>Viridiplantae</taxon>
        <taxon>Streptophyta</taxon>
        <taxon>Embryophyta</taxon>
        <taxon>Tracheophyta</taxon>
        <taxon>Spermatophyta</taxon>
        <taxon>Magnoliopsida</taxon>
        <taxon>Ranunculales</taxon>
        <taxon>Papaveraceae</taxon>
        <taxon>Papaveroideae</taxon>
        <taxon>Papaver</taxon>
    </lineage>
</organism>
<gene>
    <name evidence="3" type="ORF">C5167_020463</name>
</gene>
<sequence>MQAKNVPFDNYTLCSSLTASSSIRTLNIGKQLHTHVVKSGWISNVYVGSSLVDFYVKVSIINDAVNAFDEIPVKNIVCVNALLSGLTDAKMWVQGLDLVQKLYALGLDYDLFTLSAILRVCAGLSAIELGKQVHARLIRKNVDIKYDVFLQSSLIEMYGKCGLVEKAKNVFDLTETARGGERNRDVVVWTSMLSCYGRNGQFKDVIRVYELMVANEVTPDAVVFVAVISACRHTGNVSLGLKYFESMVHDFGLQPDYEHYGCLVDLLCKAGELEKAWKLMSASNSRASISVWGALLSACVDYGNVEMGKLAANKALELDSKNVGIYVLLSNLYANVGMWNEIEELRDLMKEKGLKKDVGCSWVDVIS</sequence>
<evidence type="ECO:0000256" key="1">
    <source>
        <dbReference type="ARBA" id="ARBA00022737"/>
    </source>
</evidence>
<evidence type="ECO:0000256" key="2">
    <source>
        <dbReference type="PROSITE-ProRule" id="PRU00708"/>
    </source>
</evidence>
<evidence type="ECO:0008006" key="5">
    <source>
        <dbReference type="Google" id="ProtNLM"/>
    </source>
</evidence>
<dbReference type="AlphaFoldDB" id="A0A4Y7IX26"/>
<dbReference type="PROSITE" id="PS51375">
    <property type="entry name" value="PPR"/>
    <property type="match status" value="2"/>
</dbReference>
<dbReference type="Gramene" id="RZC52038">
    <property type="protein sequence ID" value="RZC52038"/>
    <property type="gene ID" value="C5167_020463"/>
</dbReference>
<dbReference type="PANTHER" id="PTHR47926">
    <property type="entry name" value="PENTATRICOPEPTIDE REPEAT-CONTAINING PROTEIN"/>
    <property type="match status" value="1"/>
</dbReference>
<dbReference type="Gene3D" id="1.25.40.10">
    <property type="entry name" value="Tetratricopeptide repeat domain"/>
    <property type="match status" value="2"/>
</dbReference>
<dbReference type="Pfam" id="PF13041">
    <property type="entry name" value="PPR_2"/>
    <property type="match status" value="1"/>
</dbReference>
<dbReference type="SUPFAM" id="SSF48452">
    <property type="entry name" value="TPR-like"/>
    <property type="match status" value="1"/>
</dbReference>
<dbReference type="PANTHER" id="PTHR47926:SF386">
    <property type="entry name" value="PENTATRICOPEPTIDE REPEAT-CONTAINING PROTEIN"/>
    <property type="match status" value="1"/>
</dbReference>
<feature type="repeat" description="PPR" evidence="2">
    <location>
        <begin position="322"/>
        <end position="356"/>
    </location>
</feature>
<dbReference type="InterPro" id="IPR011990">
    <property type="entry name" value="TPR-like_helical_dom_sf"/>
</dbReference>
<name>A0A4Y7IX26_PAPSO</name>
<feature type="repeat" description="PPR" evidence="2">
    <location>
        <begin position="185"/>
        <end position="219"/>
    </location>
</feature>
<dbReference type="InterPro" id="IPR002885">
    <property type="entry name" value="PPR_rpt"/>
</dbReference>
<dbReference type="InterPro" id="IPR046960">
    <property type="entry name" value="PPR_At4g14850-like_plant"/>
</dbReference>
<dbReference type="OMA" id="KTFSFMH"/>
<reference evidence="3 4" key="1">
    <citation type="journal article" date="2018" name="Science">
        <title>The opium poppy genome and morphinan production.</title>
        <authorList>
            <person name="Guo L."/>
            <person name="Winzer T."/>
            <person name="Yang X."/>
            <person name="Li Y."/>
            <person name="Ning Z."/>
            <person name="He Z."/>
            <person name="Teodor R."/>
            <person name="Lu Y."/>
            <person name="Bowser T.A."/>
            <person name="Graham I.A."/>
            <person name="Ye K."/>
        </authorList>
    </citation>
    <scope>NUCLEOTIDE SEQUENCE [LARGE SCALE GENOMIC DNA]</scope>
    <source>
        <strain evidence="4">cv. HN1</strain>
        <tissue evidence="3">Leaves</tissue>
    </source>
</reference>
<evidence type="ECO:0000313" key="4">
    <source>
        <dbReference type="Proteomes" id="UP000316621"/>
    </source>
</evidence>
<dbReference type="Proteomes" id="UP000316621">
    <property type="component" value="Chromosome 2"/>
</dbReference>
<protein>
    <recommendedName>
        <fullName evidence="5">Pentacotripeptide-repeat region of PRORP domain-containing protein</fullName>
    </recommendedName>
</protein>
<dbReference type="GO" id="GO:0003723">
    <property type="term" value="F:RNA binding"/>
    <property type="evidence" value="ECO:0007669"/>
    <property type="project" value="InterPro"/>
</dbReference>
<dbReference type="InterPro" id="IPR046848">
    <property type="entry name" value="E_motif"/>
</dbReference>
<dbReference type="Pfam" id="PF01535">
    <property type="entry name" value="PPR"/>
    <property type="match status" value="1"/>
</dbReference>